<dbReference type="Pfam" id="PF01733">
    <property type="entry name" value="Nucleoside_tran"/>
    <property type="match status" value="2"/>
</dbReference>
<evidence type="ECO:0000256" key="8">
    <source>
        <dbReference type="SAM" id="Phobius"/>
    </source>
</evidence>
<keyword evidence="6 8" id="KW-0472">Membrane</keyword>
<evidence type="ECO:0000256" key="5">
    <source>
        <dbReference type="ARBA" id="ARBA00022989"/>
    </source>
</evidence>
<comment type="similarity">
    <text evidence="2">Belongs to the SLC29A/ENT transporter (TC 2.A.57) family.</text>
</comment>
<evidence type="ECO:0000256" key="3">
    <source>
        <dbReference type="ARBA" id="ARBA00022448"/>
    </source>
</evidence>
<dbReference type="AlphaFoldDB" id="A0A0H3YF77"/>
<dbReference type="PANTHER" id="PTHR10332">
    <property type="entry name" value="EQUILIBRATIVE NUCLEOSIDE TRANSPORTER"/>
    <property type="match status" value="1"/>
</dbReference>
<dbReference type="PANTHER" id="PTHR10332:SF10">
    <property type="entry name" value="EQUILIBRATIVE NUCLEOSIDE TRANSPORTER 4"/>
    <property type="match status" value="1"/>
</dbReference>
<evidence type="ECO:0000256" key="1">
    <source>
        <dbReference type="ARBA" id="ARBA00004141"/>
    </source>
</evidence>
<accession>A0A0H3YF77</accession>
<feature type="region of interest" description="Disordered" evidence="7">
    <location>
        <begin position="1"/>
        <end position="22"/>
    </location>
</feature>
<name>A0A0H3YF77_SCHMD</name>
<sequence>MEYVSLDQTDINDQNSNNCSSSNISNMPEKSTVISNLNFENIKSHIKNKAKKGKKKISKFRRELYKKQVNCQNRASLIVHMVTNSPKDPKNLIFFSLILSGVGFLFPYNCLINAADYFQLKYCNNHLIYSISVAYVLAAVTTVSLNNLIVQSVHFIRRIIFGYVLAITVMLLLTIVIIWFHVLSKEASYYWIVVATIITAVGCSIQQSSFYGYSSLLPRRYTQALMIGESLSGVLASAFRISTFMLLDRTPTVYFFLCVGQMFICLIIFHISVRSGFVQHHLHRHQHNVLNVNSNSLIKSTHSLSYQINTPNSNSFNNNIHSNVSIHNNWTKTVSMEINNPAYAIEEDHLPQNEPPYLESSDDDEIEEAFDNDLESSDVDQSENSFSHLRKSSHTSKAIMINSRSTNQSNSAVINFLSNVKDGLKFRLQICKLIWPHMIAMFLAYFVTLSVFPGVVTDIESRKWKETFPLFVMLVFNISDFIGKICTSIFRKTKGICLFICSLSRILLIPLIIICIIPHNAPVIYGDFWVLFLISILGLSNGYFGCQPMLQAPQIVKDNQKEVSGNLMTTAYSLGLSMGVLSALQIKYTLIIPNNKPNLTVHSIVNLTFDRC</sequence>
<feature type="transmembrane region" description="Helical" evidence="8">
    <location>
        <begin position="497"/>
        <end position="517"/>
    </location>
</feature>
<dbReference type="GO" id="GO:0008504">
    <property type="term" value="F:monoamine transmembrane transporter activity"/>
    <property type="evidence" value="ECO:0007669"/>
    <property type="project" value="TreeGrafter"/>
</dbReference>
<evidence type="ECO:0000256" key="4">
    <source>
        <dbReference type="ARBA" id="ARBA00022692"/>
    </source>
</evidence>
<feature type="transmembrane region" description="Helical" evidence="8">
    <location>
        <begin position="92"/>
        <end position="115"/>
    </location>
</feature>
<feature type="compositionally biased region" description="Polar residues" evidence="7">
    <location>
        <begin position="1"/>
        <end position="14"/>
    </location>
</feature>
<feature type="transmembrane region" description="Helical" evidence="8">
    <location>
        <begin position="127"/>
        <end position="148"/>
    </location>
</feature>
<dbReference type="InterPro" id="IPR036259">
    <property type="entry name" value="MFS_trans_sf"/>
</dbReference>
<evidence type="ECO:0000256" key="6">
    <source>
        <dbReference type="ARBA" id="ARBA00023136"/>
    </source>
</evidence>
<feature type="transmembrane region" description="Helical" evidence="8">
    <location>
        <begin position="433"/>
        <end position="456"/>
    </location>
</feature>
<dbReference type="EMBL" id="KT163670">
    <property type="protein sequence ID" value="AKN21620.1"/>
    <property type="molecule type" value="mRNA"/>
</dbReference>
<feature type="transmembrane region" description="Helical" evidence="8">
    <location>
        <begin position="253"/>
        <end position="273"/>
    </location>
</feature>
<keyword evidence="4 8" id="KW-0812">Transmembrane</keyword>
<feature type="transmembrane region" description="Helical" evidence="8">
    <location>
        <begin position="523"/>
        <end position="544"/>
    </location>
</feature>
<protein>
    <submittedName>
        <fullName evidence="9">Slc29a-2</fullName>
    </submittedName>
</protein>
<dbReference type="SUPFAM" id="SSF103473">
    <property type="entry name" value="MFS general substrate transporter"/>
    <property type="match status" value="1"/>
</dbReference>
<gene>
    <name evidence="9" type="primary">slc29a-2</name>
</gene>
<comment type="subcellular location">
    <subcellularLocation>
        <location evidence="1">Membrane</location>
        <topology evidence="1">Multi-pass membrane protein</topology>
    </subcellularLocation>
</comment>
<evidence type="ECO:0000256" key="7">
    <source>
        <dbReference type="SAM" id="MobiDB-lite"/>
    </source>
</evidence>
<reference evidence="9" key="1">
    <citation type="journal article" date="2015" name="Elife">
        <title>Stem cells and fluid flow drive cyst formation in an invertebrate excretory organ.</title>
        <authorList>
            <person name="Thi-Kim Vu H."/>
            <person name="Rink J.C."/>
            <person name="McKinney S.A."/>
            <person name="McClain M."/>
            <person name="Lakshmanaperumal N."/>
            <person name="Alexander R."/>
            <person name="Sanchez Alvarado A."/>
        </authorList>
    </citation>
    <scope>NUCLEOTIDE SEQUENCE</scope>
</reference>
<organism evidence="9">
    <name type="scientific">Schmidtea mediterranea</name>
    <name type="common">Freshwater planarian flatworm</name>
    <dbReference type="NCBI Taxonomy" id="79327"/>
    <lineage>
        <taxon>Eukaryota</taxon>
        <taxon>Metazoa</taxon>
        <taxon>Spiralia</taxon>
        <taxon>Lophotrochozoa</taxon>
        <taxon>Platyhelminthes</taxon>
        <taxon>Rhabditophora</taxon>
        <taxon>Seriata</taxon>
        <taxon>Tricladida</taxon>
        <taxon>Continenticola</taxon>
        <taxon>Geoplanoidea</taxon>
        <taxon>Dugesiidae</taxon>
        <taxon>Schmidtea</taxon>
    </lineage>
</organism>
<evidence type="ECO:0000256" key="2">
    <source>
        <dbReference type="ARBA" id="ARBA00007965"/>
    </source>
</evidence>
<dbReference type="InterPro" id="IPR002259">
    <property type="entry name" value="Eqnu_transpt"/>
</dbReference>
<feature type="transmembrane region" description="Helical" evidence="8">
    <location>
        <begin position="468"/>
        <end position="490"/>
    </location>
</feature>
<feature type="transmembrane region" description="Helical" evidence="8">
    <location>
        <begin position="225"/>
        <end position="247"/>
    </location>
</feature>
<keyword evidence="5 8" id="KW-1133">Transmembrane helix</keyword>
<feature type="transmembrane region" description="Helical" evidence="8">
    <location>
        <begin position="160"/>
        <end position="182"/>
    </location>
</feature>
<proteinExistence type="evidence at transcript level"/>
<dbReference type="GO" id="GO:0005886">
    <property type="term" value="C:plasma membrane"/>
    <property type="evidence" value="ECO:0007669"/>
    <property type="project" value="TreeGrafter"/>
</dbReference>
<dbReference type="GO" id="GO:0005337">
    <property type="term" value="F:nucleoside transmembrane transporter activity"/>
    <property type="evidence" value="ECO:0007669"/>
    <property type="project" value="InterPro"/>
</dbReference>
<feature type="transmembrane region" description="Helical" evidence="8">
    <location>
        <begin position="188"/>
        <end position="213"/>
    </location>
</feature>
<evidence type="ECO:0000313" key="9">
    <source>
        <dbReference type="EMBL" id="AKN21620.1"/>
    </source>
</evidence>
<keyword evidence="3" id="KW-0813">Transport</keyword>
<dbReference type="OrthoDB" id="10014563at2759"/>